<evidence type="ECO:0000313" key="6">
    <source>
        <dbReference type="Proteomes" id="UP000305067"/>
    </source>
</evidence>
<evidence type="ECO:0000259" key="4">
    <source>
        <dbReference type="Pfam" id="PF13934"/>
    </source>
</evidence>
<dbReference type="InterPro" id="IPR025151">
    <property type="entry name" value="ELYS_dom"/>
</dbReference>
<feature type="compositionally biased region" description="Pro residues" evidence="3">
    <location>
        <begin position="217"/>
        <end position="238"/>
    </location>
</feature>
<evidence type="ECO:0000256" key="1">
    <source>
        <dbReference type="ARBA" id="ARBA00004123"/>
    </source>
</evidence>
<dbReference type="OrthoDB" id="20729at2759"/>
<accession>A0A5C3QS09</accession>
<evidence type="ECO:0000313" key="5">
    <source>
        <dbReference type="EMBL" id="TFL04662.1"/>
    </source>
</evidence>
<evidence type="ECO:0000256" key="3">
    <source>
        <dbReference type="SAM" id="MobiDB-lite"/>
    </source>
</evidence>
<dbReference type="AlphaFoldDB" id="A0A5C3QS09"/>
<feature type="non-terminal residue" evidence="5">
    <location>
        <position position="1"/>
    </location>
</feature>
<feature type="region of interest" description="Disordered" evidence="3">
    <location>
        <begin position="214"/>
        <end position="238"/>
    </location>
</feature>
<protein>
    <submittedName>
        <fullName evidence="5">Nuclear pore complex assembly-domain-containing protein</fullName>
    </submittedName>
</protein>
<reference evidence="5 6" key="1">
    <citation type="journal article" date="2019" name="Nat. Ecol. Evol.">
        <title>Megaphylogeny resolves global patterns of mushroom evolution.</title>
        <authorList>
            <person name="Varga T."/>
            <person name="Krizsan K."/>
            <person name="Foldi C."/>
            <person name="Dima B."/>
            <person name="Sanchez-Garcia M."/>
            <person name="Sanchez-Ramirez S."/>
            <person name="Szollosi G.J."/>
            <person name="Szarkandi J.G."/>
            <person name="Papp V."/>
            <person name="Albert L."/>
            <person name="Andreopoulos W."/>
            <person name="Angelini C."/>
            <person name="Antonin V."/>
            <person name="Barry K.W."/>
            <person name="Bougher N.L."/>
            <person name="Buchanan P."/>
            <person name="Buyck B."/>
            <person name="Bense V."/>
            <person name="Catcheside P."/>
            <person name="Chovatia M."/>
            <person name="Cooper J."/>
            <person name="Damon W."/>
            <person name="Desjardin D."/>
            <person name="Finy P."/>
            <person name="Geml J."/>
            <person name="Haridas S."/>
            <person name="Hughes K."/>
            <person name="Justo A."/>
            <person name="Karasinski D."/>
            <person name="Kautmanova I."/>
            <person name="Kiss B."/>
            <person name="Kocsube S."/>
            <person name="Kotiranta H."/>
            <person name="LaButti K.M."/>
            <person name="Lechner B.E."/>
            <person name="Liimatainen K."/>
            <person name="Lipzen A."/>
            <person name="Lukacs Z."/>
            <person name="Mihaltcheva S."/>
            <person name="Morgado L.N."/>
            <person name="Niskanen T."/>
            <person name="Noordeloos M.E."/>
            <person name="Ohm R.A."/>
            <person name="Ortiz-Santana B."/>
            <person name="Ovrebo C."/>
            <person name="Racz N."/>
            <person name="Riley R."/>
            <person name="Savchenko A."/>
            <person name="Shiryaev A."/>
            <person name="Soop K."/>
            <person name="Spirin V."/>
            <person name="Szebenyi C."/>
            <person name="Tomsovsky M."/>
            <person name="Tulloss R.E."/>
            <person name="Uehling J."/>
            <person name="Grigoriev I.V."/>
            <person name="Vagvolgyi C."/>
            <person name="Papp T."/>
            <person name="Martin F.M."/>
            <person name="Miettinen O."/>
            <person name="Hibbett D.S."/>
            <person name="Nagy L.G."/>
        </authorList>
    </citation>
    <scope>NUCLEOTIDE SEQUENCE [LARGE SCALE GENOMIC DNA]</scope>
    <source>
        <strain evidence="5 6">CBS 309.79</strain>
    </source>
</reference>
<dbReference type="STRING" id="1884261.A0A5C3QS09"/>
<evidence type="ECO:0000256" key="2">
    <source>
        <dbReference type="ARBA" id="ARBA00023242"/>
    </source>
</evidence>
<gene>
    <name evidence="5" type="ORF">BDV98DRAFT_501656</name>
</gene>
<dbReference type="Proteomes" id="UP000305067">
    <property type="component" value="Unassembled WGS sequence"/>
</dbReference>
<organism evidence="5 6">
    <name type="scientific">Pterulicium gracile</name>
    <dbReference type="NCBI Taxonomy" id="1884261"/>
    <lineage>
        <taxon>Eukaryota</taxon>
        <taxon>Fungi</taxon>
        <taxon>Dikarya</taxon>
        <taxon>Basidiomycota</taxon>
        <taxon>Agaricomycotina</taxon>
        <taxon>Agaricomycetes</taxon>
        <taxon>Agaricomycetidae</taxon>
        <taxon>Agaricales</taxon>
        <taxon>Pleurotineae</taxon>
        <taxon>Pterulaceae</taxon>
        <taxon>Pterulicium</taxon>
    </lineage>
</organism>
<dbReference type="GO" id="GO:0005634">
    <property type="term" value="C:nucleus"/>
    <property type="evidence" value="ECO:0007669"/>
    <property type="project" value="UniProtKB-SubCell"/>
</dbReference>
<sequence>EIDARRALLADRLFFDILLSAGSSPSSSSYDALYPPTTPEALNSLLHAIEETSYDGLKKGCLVYYLLKWHLDGREGELVRMRMLPPQFTALVDAYWHLDAGVNVPHAVSILCDSRLNQDYSSNILHALSLAGEDSSRLVLRYVRTATPTLCQPDDIDIYTLALAENSLVDAWNYQRTFGEGMETRQRLVEKILDWCLGKFLSFFQFPSHMLMELRQPPAPKPSKPSSPSPLPQPNSPS</sequence>
<dbReference type="Pfam" id="PF13934">
    <property type="entry name" value="ELYS"/>
    <property type="match status" value="1"/>
</dbReference>
<proteinExistence type="predicted"/>
<feature type="domain" description="ELYS-like" evidence="4">
    <location>
        <begin position="12"/>
        <end position="199"/>
    </location>
</feature>
<name>A0A5C3QS09_9AGAR</name>
<keyword evidence="6" id="KW-1185">Reference proteome</keyword>
<comment type="subcellular location">
    <subcellularLocation>
        <location evidence="1">Nucleus</location>
    </subcellularLocation>
</comment>
<dbReference type="EMBL" id="ML178818">
    <property type="protein sequence ID" value="TFL04662.1"/>
    <property type="molecule type" value="Genomic_DNA"/>
</dbReference>
<keyword evidence="2" id="KW-0539">Nucleus</keyword>